<dbReference type="EMBL" id="CP073346">
    <property type="protein sequence ID" value="UTW09424.1"/>
    <property type="molecule type" value="Genomic_DNA"/>
</dbReference>
<dbReference type="Proteomes" id="UP001059672">
    <property type="component" value="Chromosome"/>
</dbReference>
<protein>
    <submittedName>
        <fullName evidence="2">Transporter substrate-binding domain-containing protein</fullName>
    </submittedName>
</protein>
<dbReference type="Gene3D" id="3.40.190.10">
    <property type="entry name" value="Periplasmic binding protein-like II"/>
    <property type="match status" value="2"/>
</dbReference>
<evidence type="ECO:0000313" key="3">
    <source>
        <dbReference type="Proteomes" id="UP001059672"/>
    </source>
</evidence>
<evidence type="ECO:0000313" key="2">
    <source>
        <dbReference type="EMBL" id="UTW09424.1"/>
    </source>
</evidence>
<dbReference type="PANTHER" id="PTHR38834:SF3">
    <property type="entry name" value="SOLUTE-BINDING PROTEIN FAMILY 3_N-TERMINAL DOMAIN-CONTAINING PROTEIN"/>
    <property type="match status" value="1"/>
</dbReference>
<gene>
    <name evidence="2" type="ORF">KDW96_09040</name>
</gene>
<dbReference type="PANTHER" id="PTHR38834">
    <property type="entry name" value="PERIPLASMIC SUBSTRATE BINDING PROTEIN FAMILY 3"/>
    <property type="match status" value="1"/>
</dbReference>
<sequence length="274" mass="30265">MFEVLSLLRPVLRRGRLLVWAVLLGALPVHAAQLVLYTEENPPLNFSQGGELSGFSTEVVRALAERTGDGVRIELGPWTRGYGKAMTSANSGVFSIARIAGREKAFQWVGPLVQTRNRFYTHKGAGLRIDSLEQAARAGRLVLLRNWYTHEYLSARGFTDLYTVTAPDKMMQMFGKRRADLLAASELALPALLAMAGMTPEQVEPQFVFLEHQSYLAFSPATAPAIVARWQAALDEMKRAGEFGELYRRWFPDLPLPAALLSGSPLSPAEPPLP</sequence>
<keyword evidence="3" id="KW-1185">Reference proteome</keyword>
<reference evidence="2" key="1">
    <citation type="submission" date="2021-04" db="EMBL/GenBank/DDBJ databases">
        <title>Oceanospirillales bacteria with DddD are important DMSP degraders in coastal seawater.</title>
        <authorList>
            <person name="Liu J."/>
        </authorList>
    </citation>
    <scope>NUCLEOTIDE SEQUENCE</scope>
    <source>
        <strain evidence="2">D13-4</strain>
    </source>
</reference>
<proteinExistence type="predicted"/>
<dbReference type="InterPro" id="IPR001638">
    <property type="entry name" value="Solute-binding_3/MltF_N"/>
</dbReference>
<dbReference type="SUPFAM" id="SSF53850">
    <property type="entry name" value="Periplasmic binding protein-like II"/>
    <property type="match status" value="1"/>
</dbReference>
<feature type="domain" description="Solute-binding protein family 3/N-terminal" evidence="1">
    <location>
        <begin position="33"/>
        <end position="253"/>
    </location>
</feature>
<name>A0ABY5HDJ6_9PSED</name>
<dbReference type="SMART" id="SM00062">
    <property type="entry name" value="PBPb"/>
    <property type="match status" value="1"/>
</dbReference>
<accession>A0ABY5HDJ6</accession>
<dbReference type="Pfam" id="PF00497">
    <property type="entry name" value="SBP_bac_3"/>
    <property type="match status" value="1"/>
</dbReference>
<organism evidence="2 3">
    <name type="scientific">Pseudomonas benzenivorans</name>
    <dbReference type="NCBI Taxonomy" id="556533"/>
    <lineage>
        <taxon>Bacteria</taxon>
        <taxon>Pseudomonadati</taxon>
        <taxon>Pseudomonadota</taxon>
        <taxon>Gammaproteobacteria</taxon>
        <taxon>Pseudomonadales</taxon>
        <taxon>Pseudomonadaceae</taxon>
        <taxon>Pseudomonas</taxon>
    </lineage>
</organism>
<evidence type="ECO:0000259" key="1">
    <source>
        <dbReference type="SMART" id="SM00062"/>
    </source>
</evidence>